<dbReference type="InterPro" id="IPR018534">
    <property type="entry name" value="Tet_reg_excision_RteC"/>
</dbReference>
<comment type="caution">
    <text evidence="1">The sequence shown here is derived from an EMBL/GenBank/DDBJ whole genome shotgun (WGS) entry which is preliminary data.</text>
</comment>
<dbReference type="Pfam" id="PF09357">
    <property type="entry name" value="RteC"/>
    <property type="match status" value="1"/>
</dbReference>
<reference evidence="1 2" key="1">
    <citation type="submission" date="2019-02" db="EMBL/GenBank/DDBJ databases">
        <title>Genomic Encyclopedia of Type Strains, Phase IV (KMG-IV): sequencing the most valuable type-strain genomes for metagenomic binning, comparative biology and taxonomic classification.</title>
        <authorList>
            <person name="Goeker M."/>
        </authorList>
    </citation>
    <scope>NUCLEOTIDE SEQUENCE [LARGE SCALE GENOMIC DNA]</scope>
    <source>
        <strain evidence="1 2">DSM 28825</strain>
    </source>
</reference>
<gene>
    <name evidence="1" type="ORF">EV201_2741</name>
</gene>
<name>A0A4Q7VEN1_9BACT</name>
<dbReference type="RefSeq" id="WP_130308109.1">
    <property type="nucleotide sequence ID" value="NZ_SHKN01000002.1"/>
</dbReference>
<accession>A0A4Q7VEN1</accession>
<dbReference type="Proteomes" id="UP000293562">
    <property type="component" value="Unassembled WGS sequence"/>
</dbReference>
<organism evidence="1 2">
    <name type="scientific">Ancylomarina subtilis</name>
    <dbReference type="NCBI Taxonomy" id="1639035"/>
    <lineage>
        <taxon>Bacteria</taxon>
        <taxon>Pseudomonadati</taxon>
        <taxon>Bacteroidota</taxon>
        <taxon>Bacteroidia</taxon>
        <taxon>Marinilabiliales</taxon>
        <taxon>Marinifilaceae</taxon>
        <taxon>Ancylomarina</taxon>
    </lineage>
</organism>
<proteinExistence type="predicted"/>
<evidence type="ECO:0000313" key="2">
    <source>
        <dbReference type="Proteomes" id="UP000293562"/>
    </source>
</evidence>
<protein>
    <submittedName>
        <fullName evidence="1">RteC protein</fullName>
    </submittedName>
</protein>
<dbReference type="OrthoDB" id="1119473at2"/>
<keyword evidence="2" id="KW-1185">Reference proteome</keyword>
<evidence type="ECO:0000313" key="1">
    <source>
        <dbReference type="EMBL" id="RZT93568.1"/>
    </source>
</evidence>
<dbReference type="EMBL" id="SHKN01000002">
    <property type="protein sequence ID" value="RZT93568.1"/>
    <property type="molecule type" value="Genomic_DNA"/>
</dbReference>
<sequence length="322" mass="37780">MIKNSSLVALENELSKANVVFKDEGGLSTLYFNNFSNPNDFKEKLDSLYLNFSKELSQNLRGLTARDSRLHHLELVLRIFVSLQEKLGSNLTLLNSPVEVSTKNEIAATCICSKISDVQDLISYICFQKNTILESIRLIKTYRLKFRKNANEYWKDVFKDFYPYYCRLKEQLSEIGLIQDRIQFLKDQRKELEIVFQEKGVNLFDSPLNLFFEFHIDGLKDLYFSSKLNPTSKPIEQHLKWSGDKVKFIELILSLDLLKVVEFMDGSPISRKELFRRFEIFFDLPHINDLGSRIHKLKMRSNTTPFLDELKENCNRFLNDND</sequence>
<dbReference type="AlphaFoldDB" id="A0A4Q7VEN1"/>